<dbReference type="PROSITE" id="PS50887">
    <property type="entry name" value="GGDEF"/>
    <property type="match status" value="2"/>
</dbReference>
<dbReference type="InterPro" id="IPR050706">
    <property type="entry name" value="Cyclic-di-GMP_PDE-like"/>
</dbReference>
<dbReference type="InterPro" id="IPR029787">
    <property type="entry name" value="Nucleotide_cyclase"/>
</dbReference>
<reference evidence="4 5" key="1">
    <citation type="journal article" date="2021" name="ISME Commun">
        <title>Automated analysis of genomic sequences facilitates high-throughput and comprehensive description of bacteria.</title>
        <authorList>
            <person name="Hitch T.C.A."/>
        </authorList>
    </citation>
    <scope>NUCLEOTIDE SEQUENCE [LARGE SCALE GENOMIC DNA]</scope>
    <source>
        <strain evidence="4 5">Sanger_29</strain>
    </source>
</reference>
<dbReference type="PROSITE" id="PS50883">
    <property type="entry name" value="EAL"/>
    <property type="match status" value="1"/>
</dbReference>
<evidence type="ECO:0000259" key="3">
    <source>
        <dbReference type="PROSITE" id="PS50887"/>
    </source>
</evidence>
<dbReference type="SMART" id="SM00052">
    <property type="entry name" value="EAL"/>
    <property type="match status" value="1"/>
</dbReference>
<feature type="domain" description="EAL" evidence="2">
    <location>
        <begin position="403"/>
        <end position="657"/>
    </location>
</feature>
<dbReference type="EMBL" id="JAOQKE010000002">
    <property type="protein sequence ID" value="MCU6724310.1"/>
    <property type="molecule type" value="Genomic_DNA"/>
</dbReference>
<dbReference type="InterPro" id="IPR043128">
    <property type="entry name" value="Rev_trsase/Diguanyl_cyclase"/>
</dbReference>
<feature type="domain" description="GGDEF" evidence="3">
    <location>
        <begin position="99"/>
        <end position="232"/>
    </location>
</feature>
<dbReference type="CDD" id="cd01949">
    <property type="entry name" value="GGDEF"/>
    <property type="match status" value="1"/>
</dbReference>
<dbReference type="NCBIfam" id="TIGR00254">
    <property type="entry name" value="GGDEF"/>
    <property type="match status" value="1"/>
</dbReference>
<keyword evidence="1" id="KW-0812">Transmembrane</keyword>
<keyword evidence="1" id="KW-0472">Membrane</keyword>
<organism evidence="4 5">
    <name type="scientific">Muricoprocola aceti</name>
    <dbReference type="NCBI Taxonomy" id="2981772"/>
    <lineage>
        <taxon>Bacteria</taxon>
        <taxon>Bacillati</taxon>
        <taxon>Bacillota</taxon>
        <taxon>Clostridia</taxon>
        <taxon>Lachnospirales</taxon>
        <taxon>Lachnospiraceae</taxon>
        <taxon>Muricoprocola</taxon>
    </lineage>
</organism>
<comment type="caution">
    <text evidence="4">The sequence shown here is derived from an EMBL/GenBank/DDBJ whole genome shotgun (WGS) entry which is preliminary data.</text>
</comment>
<dbReference type="Gene3D" id="3.20.20.450">
    <property type="entry name" value="EAL domain"/>
    <property type="match status" value="1"/>
</dbReference>
<keyword evidence="1" id="KW-1133">Transmembrane helix</keyword>
<keyword evidence="5" id="KW-1185">Reference proteome</keyword>
<feature type="transmembrane region" description="Helical" evidence="1">
    <location>
        <begin position="7"/>
        <end position="29"/>
    </location>
</feature>
<protein>
    <submittedName>
        <fullName evidence="4">EAL domain-containing protein</fullName>
    </submittedName>
</protein>
<dbReference type="SMART" id="SM00267">
    <property type="entry name" value="GGDEF"/>
    <property type="match status" value="1"/>
</dbReference>
<dbReference type="PANTHER" id="PTHR33121:SF70">
    <property type="entry name" value="SIGNALING PROTEIN YKOW"/>
    <property type="match status" value="1"/>
</dbReference>
<accession>A0ABT2SJ66</accession>
<dbReference type="InterPro" id="IPR001633">
    <property type="entry name" value="EAL_dom"/>
</dbReference>
<feature type="domain" description="GGDEF" evidence="3">
    <location>
        <begin position="262"/>
        <end position="395"/>
    </location>
</feature>
<dbReference type="Pfam" id="PF00990">
    <property type="entry name" value="GGDEF"/>
    <property type="match status" value="2"/>
</dbReference>
<evidence type="ECO:0000313" key="5">
    <source>
        <dbReference type="Proteomes" id="UP001652338"/>
    </source>
</evidence>
<dbReference type="Gene3D" id="3.30.70.270">
    <property type="match status" value="2"/>
</dbReference>
<proteinExistence type="predicted"/>
<dbReference type="PANTHER" id="PTHR33121">
    <property type="entry name" value="CYCLIC DI-GMP PHOSPHODIESTERASE PDEF"/>
    <property type="match status" value="1"/>
</dbReference>
<dbReference type="InterPro" id="IPR035919">
    <property type="entry name" value="EAL_sf"/>
</dbReference>
<dbReference type="RefSeq" id="WP_262653601.1">
    <property type="nucleotide sequence ID" value="NZ_JAOQKE010000002.1"/>
</dbReference>
<evidence type="ECO:0000256" key="1">
    <source>
        <dbReference type="SAM" id="Phobius"/>
    </source>
</evidence>
<evidence type="ECO:0000259" key="2">
    <source>
        <dbReference type="PROSITE" id="PS50883"/>
    </source>
</evidence>
<sequence>MKFNKKLIYLCNIQLVLFLLFLLVVAFHLDNLIHYDTTVAVLVRVILIGIALFGCSLTLALKDYVQNMMQSEATDAVGIHNKKALEKKLNQIQELDDTLDVGIMMFDMNGLKYINDTFGHDEGDRFIRTFAACLTRILTENSFLARYGGDEFVIIQEHTSLDELEKMNMQLQKIVDAYNMQAVHEISYAVGYEVSYKNHYYLVQDLMKHADEKMYRDKAFKKGNSSKIQMARTVTLDAGHMITMKELAGKLFTLKNNGEEHKTYMLLMMDVKDFHLINELWGYQMGNEILHYVCKRLEAFPKVVFAGRFHSDVFVAIIDVSGEDFDSCRQLIDKNNHAIAREVLENYPIQYFSMNTGIYYDLNREENTEKIISHTNTARRKAKEQVEGICAYTEELQQAELRRADVLHSFQSALEKHEFQLYFQPKISGKEAEITSAEVLVRWQRSDGEIWAPDRFIPVLEECGKVEQLDFYVYEQAFQWMVKQREQSAGKITLSLNISPCHFRNIEAFTQKLLALIEEYGIDTRYLVFEITESAYIRNREAVNQMIDIMHQYKIRISMDDFGSGYSSLNTLKDIAFDEVKIDKRFLDGSLTEKGRIVLQEIFHLLKRTGKSIVCEGVETKEAADFLIQEGCDELQGYYYYRPICMQEFEEVVKVKNAVP</sequence>
<dbReference type="InterPro" id="IPR000160">
    <property type="entry name" value="GGDEF_dom"/>
</dbReference>
<dbReference type="Proteomes" id="UP001652338">
    <property type="component" value="Unassembled WGS sequence"/>
</dbReference>
<gene>
    <name evidence="4" type="ORF">OCV47_02875</name>
</gene>
<dbReference type="Pfam" id="PF00563">
    <property type="entry name" value="EAL"/>
    <property type="match status" value="1"/>
</dbReference>
<dbReference type="SUPFAM" id="SSF141868">
    <property type="entry name" value="EAL domain-like"/>
    <property type="match status" value="1"/>
</dbReference>
<name>A0ABT2SJ66_9FIRM</name>
<dbReference type="CDD" id="cd01948">
    <property type="entry name" value="EAL"/>
    <property type="match status" value="1"/>
</dbReference>
<feature type="transmembrane region" description="Helical" evidence="1">
    <location>
        <begin position="41"/>
        <end position="61"/>
    </location>
</feature>
<dbReference type="SUPFAM" id="SSF55073">
    <property type="entry name" value="Nucleotide cyclase"/>
    <property type="match status" value="2"/>
</dbReference>
<evidence type="ECO:0000313" key="4">
    <source>
        <dbReference type="EMBL" id="MCU6724310.1"/>
    </source>
</evidence>